<gene>
    <name evidence="2" type="ORF">NQ318_003816</name>
</gene>
<accession>A0AAV8XVJ2</accession>
<dbReference type="EMBL" id="JAPWTK010000308">
    <property type="protein sequence ID" value="KAJ8942931.1"/>
    <property type="molecule type" value="Genomic_DNA"/>
</dbReference>
<keyword evidence="3" id="KW-1185">Reference proteome</keyword>
<feature type="compositionally biased region" description="Acidic residues" evidence="1">
    <location>
        <begin position="33"/>
        <end position="44"/>
    </location>
</feature>
<organism evidence="2 3">
    <name type="scientific">Aromia moschata</name>
    <dbReference type="NCBI Taxonomy" id="1265417"/>
    <lineage>
        <taxon>Eukaryota</taxon>
        <taxon>Metazoa</taxon>
        <taxon>Ecdysozoa</taxon>
        <taxon>Arthropoda</taxon>
        <taxon>Hexapoda</taxon>
        <taxon>Insecta</taxon>
        <taxon>Pterygota</taxon>
        <taxon>Neoptera</taxon>
        <taxon>Endopterygota</taxon>
        <taxon>Coleoptera</taxon>
        <taxon>Polyphaga</taxon>
        <taxon>Cucujiformia</taxon>
        <taxon>Chrysomeloidea</taxon>
        <taxon>Cerambycidae</taxon>
        <taxon>Cerambycinae</taxon>
        <taxon>Callichromatini</taxon>
        <taxon>Aromia</taxon>
    </lineage>
</organism>
<dbReference type="Proteomes" id="UP001162162">
    <property type="component" value="Unassembled WGS sequence"/>
</dbReference>
<evidence type="ECO:0000256" key="1">
    <source>
        <dbReference type="SAM" id="MobiDB-lite"/>
    </source>
</evidence>
<dbReference type="AlphaFoldDB" id="A0AAV8XVJ2"/>
<evidence type="ECO:0000313" key="3">
    <source>
        <dbReference type="Proteomes" id="UP001162162"/>
    </source>
</evidence>
<name>A0AAV8XVJ2_9CUCU</name>
<comment type="caution">
    <text evidence="2">The sequence shown here is derived from an EMBL/GenBank/DDBJ whole genome shotgun (WGS) entry which is preliminary data.</text>
</comment>
<reference evidence="2" key="1">
    <citation type="journal article" date="2023" name="Insect Mol. Biol.">
        <title>Genome sequencing provides insights into the evolution of gene families encoding plant cell wall-degrading enzymes in longhorned beetles.</title>
        <authorList>
            <person name="Shin N.R."/>
            <person name="Okamura Y."/>
            <person name="Kirsch R."/>
            <person name="Pauchet Y."/>
        </authorList>
    </citation>
    <scope>NUCLEOTIDE SEQUENCE</scope>
    <source>
        <strain evidence="2">AMC_N1</strain>
    </source>
</reference>
<sequence>MIMKLAAKAVQLNVWGHRALLVHHPRGASQPEQAEEILEGDDGVSSEGEKTLPTEEGEEEGREAEASPSTNSRVRNMRGGNSARRSVRTSIPRGNMPRSGPTPIIWGDQRSPGGQRHHPQGDYK</sequence>
<feature type="region of interest" description="Disordered" evidence="1">
    <location>
        <begin position="26"/>
        <end position="124"/>
    </location>
</feature>
<proteinExistence type="predicted"/>
<protein>
    <submittedName>
        <fullName evidence="2">Uncharacterized protein</fullName>
    </submittedName>
</protein>
<evidence type="ECO:0000313" key="2">
    <source>
        <dbReference type="EMBL" id="KAJ8942931.1"/>
    </source>
</evidence>